<protein>
    <submittedName>
        <fullName evidence="2">C-type lectin 17</fullName>
    </submittedName>
</protein>
<dbReference type="Pfam" id="PF00059">
    <property type="entry name" value="Lectin_C"/>
    <property type="match status" value="1"/>
</dbReference>
<sequence length="161" mass="18437">MLMKRGRKSAADRPKFRPDYRYEKAFRGFYKLHQSASSWAEARIRCQAEGSELLVPDSLDEADSVPLLVTSILHRFEGIFVGIHDLYSERSFVTIKGSVMLVSILNLLWEVSQPEYNGGRCVAMRRTGRLFVHPCADPLPFLCKVTTDNIKYNEECDTFDP</sequence>
<feature type="domain" description="C-type lectin" evidence="1">
    <location>
        <begin position="30"/>
        <end position="144"/>
    </location>
</feature>
<dbReference type="GO" id="GO:0030246">
    <property type="term" value="F:carbohydrate binding"/>
    <property type="evidence" value="ECO:0007669"/>
    <property type="project" value="UniProtKB-KW"/>
</dbReference>
<evidence type="ECO:0000313" key="3">
    <source>
        <dbReference type="Proteomes" id="UP000037510"/>
    </source>
</evidence>
<proteinExistence type="predicted"/>
<comment type="caution">
    <text evidence="2">The sequence shown here is derived from an EMBL/GenBank/DDBJ whole genome shotgun (WGS) entry which is preliminary data.</text>
</comment>
<dbReference type="SUPFAM" id="SSF56436">
    <property type="entry name" value="C-type lectin-like"/>
    <property type="match status" value="1"/>
</dbReference>
<organism evidence="2 3">
    <name type="scientific">Operophtera brumata</name>
    <name type="common">Winter moth</name>
    <name type="synonym">Phalaena brumata</name>
    <dbReference type="NCBI Taxonomy" id="104452"/>
    <lineage>
        <taxon>Eukaryota</taxon>
        <taxon>Metazoa</taxon>
        <taxon>Ecdysozoa</taxon>
        <taxon>Arthropoda</taxon>
        <taxon>Hexapoda</taxon>
        <taxon>Insecta</taxon>
        <taxon>Pterygota</taxon>
        <taxon>Neoptera</taxon>
        <taxon>Endopterygota</taxon>
        <taxon>Lepidoptera</taxon>
        <taxon>Glossata</taxon>
        <taxon>Ditrysia</taxon>
        <taxon>Geometroidea</taxon>
        <taxon>Geometridae</taxon>
        <taxon>Larentiinae</taxon>
        <taxon>Operophtera</taxon>
    </lineage>
</organism>
<dbReference type="PROSITE" id="PS50041">
    <property type="entry name" value="C_TYPE_LECTIN_2"/>
    <property type="match status" value="1"/>
</dbReference>
<keyword evidence="3" id="KW-1185">Reference proteome</keyword>
<dbReference type="CDD" id="cd00037">
    <property type="entry name" value="CLECT"/>
    <property type="match status" value="1"/>
</dbReference>
<dbReference type="AlphaFoldDB" id="A0A0L7L393"/>
<evidence type="ECO:0000313" key="2">
    <source>
        <dbReference type="EMBL" id="KOB69973.1"/>
    </source>
</evidence>
<dbReference type="InterPro" id="IPR016186">
    <property type="entry name" value="C-type_lectin-like/link_sf"/>
</dbReference>
<dbReference type="STRING" id="104452.A0A0L7L393"/>
<dbReference type="EMBL" id="JTDY01003198">
    <property type="protein sequence ID" value="KOB69973.1"/>
    <property type="molecule type" value="Genomic_DNA"/>
</dbReference>
<dbReference type="InterPro" id="IPR050111">
    <property type="entry name" value="C-type_lectin/snaclec_domain"/>
</dbReference>
<accession>A0A0L7L393</accession>
<reference evidence="2 3" key="1">
    <citation type="journal article" date="2015" name="Genome Biol. Evol.">
        <title>The genome of winter moth (Operophtera brumata) provides a genomic perspective on sexual dimorphism and phenology.</title>
        <authorList>
            <person name="Derks M.F."/>
            <person name="Smit S."/>
            <person name="Salis L."/>
            <person name="Schijlen E."/>
            <person name="Bossers A."/>
            <person name="Mateman C."/>
            <person name="Pijl A.S."/>
            <person name="de Ridder D."/>
            <person name="Groenen M.A."/>
            <person name="Visser M.E."/>
            <person name="Megens H.J."/>
        </authorList>
    </citation>
    <scope>NUCLEOTIDE SEQUENCE [LARGE SCALE GENOMIC DNA]</scope>
    <source>
        <strain evidence="2">WM2013NL</strain>
        <tissue evidence="2">Head and thorax</tissue>
    </source>
</reference>
<dbReference type="PANTHER" id="PTHR22803">
    <property type="entry name" value="MANNOSE, PHOSPHOLIPASE, LECTIN RECEPTOR RELATED"/>
    <property type="match status" value="1"/>
</dbReference>
<dbReference type="Gene3D" id="3.10.100.10">
    <property type="entry name" value="Mannose-Binding Protein A, subunit A"/>
    <property type="match status" value="1"/>
</dbReference>
<dbReference type="InterPro" id="IPR016187">
    <property type="entry name" value="CTDL_fold"/>
</dbReference>
<dbReference type="InterPro" id="IPR001304">
    <property type="entry name" value="C-type_lectin-like"/>
</dbReference>
<evidence type="ECO:0000259" key="1">
    <source>
        <dbReference type="PROSITE" id="PS50041"/>
    </source>
</evidence>
<dbReference type="Proteomes" id="UP000037510">
    <property type="component" value="Unassembled WGS sequence"/>
</dbReference>
<gene>
    <name evidence="2" type="ORF">OBRU01_16487</name>
</gene>
<feature type="non-terminal residue" evidence="2">
    <location>
        <position position="161"/>
    </location>
</feature>
<name>A0A0L7L393_OPEBR</name>
<dbReference type="SMART" id="SM00034">
    <property type="entry name" value="CLECT"/>
    <property type="match status" value="1"/>
</dbReference>
<keyword evidence="2" id="KW-0430">Lectin</keyword>